<feature type="signal peptide" evidence="1">
    <location>
        <begin position="1"/>
        <end position="20"/>
    </location>
</feature>
<dbReference type="Pfam" id="PF13306">
    <property type="entry name" value="LRR_5"/>
    <property type="match status" value="2"/>
</dbReference>
<evidence type="ECO:0000256" key="1">
    <source>
        <dbReference type="SAM" id="SignalP"/>
    </source>
</evidence>
<dbReference type="InterPro" id="IPR026906">
    <property type="entry name" value="LRR_5"/>
</dbReference>
<name>A0A0T7AN47_PREIN</name>
<reference evidence="2 3" key="1">
    <citation type="journal article" date="2016" name="DNA Res.">
        <title>The complete genome sequencing of Prevotella intermedia strain OMA14 and a subsequent fine-scale, intra-species genomic comparison reveal an unusual amplification of conjugative and mobile transposons and identify a novel Prevotella-lineage-specific repeat.</title>
        <authorList>
            <person name="Naito M."/>
            <person name="Ogura Y."/>
            <person name="Itoh T."/>
            <person name="Shoji M."/>
            <person name="Okamoto M."/>
            <person name="Hayashi T."/>
            <person name="Nakayama K."/>
        </authorList>
    </citation>
    <scope>NUCLEOTIDE SEQUENCE [LARGE SCALE GENOMIC DNA]</scope>
    <source>
        <strain evidence="2 3">OMA14</strain>
    </source>
</reference>
<organism evidence="2 3">
    <name type="scientific">Prevotella intermedia</name>
    <dbReference type="NCBI Taxonomy" id="28131"/>
    <lineage>
        <taxon>Bacteria</taxon>
        <taxon>Pseudomonadati</taxon>
        <taxon>Bacteroidota</taxon>
        <taxon>Bacteroidia</taxon>
        <taxon>Bacteroidales</taxon>
        <taxon>Prevotellaceae</taxon>
        <taxon>Prevotella</taxon>
    </lineage>
</organism>
<sequence length="421" mass="46592">MKRTLPIITLLLLSVLQVCAQKKNYDFQEGKLYYKVTDATKLLVEVTTELEELLQTTGTLYNKPLEGDIVVPANVKYQGKQYAVNGIADNSFGGCVKITSVALPASVTTLGEQVFLSCTGLKRITVDKDNPMLKDIDGVLFDKSGNKLIAYPNMRAANYEIPEGTLELSPVAFFLCNQLESIKFPSTLKKIGMLSFGHCVKLHEVTVPNNITDLGYFAFYNCTGLEKAIIKADITELKRYMFSRCTALKEVTLPSTIEHIGTWAFGSCVSMKNITLPESLKDIEAEAFNGCERLSEITLPAGLEKIGMYVFDGCKQLKSITCLRETPLQGAAMGEGVFENVNKEECELKVPKGHKEEYAAAQQWSDFTNITEHELTGINLPTEQDKNVKTTIFTINGQCLPANAQPTQGIYIINGKKIYVK</sequence>
<gene>
    <name evidence="2" type="ORF">PIOMA14_I_1893</name>
</gene>
<dbReference type="Gene3D" id="3.40.50.12480">
    <property type="match status" value="2"/>
</dbReference>
<dbReference type="InterPro" id="IPR032675">
    <property type="entry name" value="LRR_dom_sf"/>
</dbReference>
<evidence type="ECO:0000313" key="2">
    <source>
        <dbReference type="EMBL" id="BAU18401.1"/>
    </source>
</evidence>
<dbReference type="PANTHER" id="PTHR45661">
    <property type="entry name" value="SURFACE ANTIGEN"/>
    <property type="match status" value="1"/>
</dbReference>
<dbReference type="SUPFAM" id="SSF52058">
    <property type="entry name" value="L domain-like"/>
    <property type="match status" value="1"/>
</dbReference>
<feature type="chain" id="PRO_5006677890" evidence="1">
    <location>
        <begin position="21"/>
        <end position="421"/>
    </location>
</feature>
<dbReference type="Gene3D" id="3.80.10.10">
    <property type="entry name" value="Ribonuclease Inhibitor"/>
    <property type="match status" value="1"/>
</dbReference>
<dbReference type="InterPro" id="IPR053139">
    <property type="entry name" value="Surface_bspA-like"/>
</dbReference>
<accession>A0A0T7AN47</accession>
<dbReference type="Proteomes" id="UP000217431">
    <property type="component" value="Chromosome I"/>
</dbReference>
<dbReference type="RefSeq" id="WP_096406717.1">
    <property type="nucleotide sequence ID" value="NZ_AP014597.1"/>
</dbReference>
<evidence type="ECO:0000313" key="3">
    <source>
        <dbReference type="Proteomes" id="UP000217431"/>
    </source>
</evidence>
<dbReference type="PANTHER" id="PTHR45661:SF3">
    <property type="entry name" value="IG-LIKE DOMAIN-CONTAINING PROTEIN"/>
    <property type="match status" value="1"/>
</dbReference>
<keyword evidence="1" id="KW-0732">Signal</keyword>
<protein>
    <submittedName>
        <fullName evidence="2">Leucine rich repeat protein</fullName>
    </submittedName>
</protein>
<dbReference type="EMBL" id="AP014597">
    <property type="protein sequence ID" value="BAU18401.1"/>
    <property type="molecule type" value="Genomic_DNA"/>
</dbReference>
<proteinExistence type="predicted"/>
<dbReference type="AlphaFoldDB" id="A0A0T7AN47"/>